<dbReference type="EMBL" id="QKYT01000456">
    <property type="protein sequence ID" value="RIA84987.1"/>
    <property type="molecule type" value="Genomic_DNA"/>
</dbReference>
<feature type="compositionally biased region" description="Basic residues" evidence="1">
    <location>
        <begin position="120"/>
        <end position="134"/>
    </location>
</feature>
<organism evidence="2 3">
    <name type="scientific">Glomus cerebriforme</name>
    <dbReference type="NCBI Taxonomy" id="658196"/>
    <lineage>
        <taxon>Eukaryota</taxon>
        <taxon>Fungi</taxon>
        <taxon>Fungi incertae sedis</taxon>
        <taxon>Mucoromycota</taxon>
        <taxon>Glomeromycotina</taxon>
        <taxon>Glomeromycetes</taxon>
        <taxon>Glomerales</taxon>
        <taxon>Glomeraceae</taxon>
        <taxon>Glomus</taxon>
    </lineage>
</organism>
<dbReference type="Proteomes" id="UP000265703">
    <property type="component" value="Unassembled WGS sequence"/>
</dbReference>
<dbReference type="AlphaFoldDB" id="A0A397SLY7"/>
<gene>
    <name evidence="2" type="ORF">C1645_831485</name>
</gene>
<protein>
    <recommendedName>
        <fullName evidence="4">SWIM-type domain-containing protein</fullName>
    </recommendedName>
</protein>
<dbReference type="OrthoDB" id="2395141at2759"/>
<comment type="caution">
    <text evidence="2">The sequence shown here is derived from an EMBL/GenBank/DDBJ whole genome shotgun (WGS) entry which is preliminary data.</text>
</comment>
<name>A0A397SLY7_9GLOM</name>
<proteinExistence type="predicted"/>
<evidence type="ECO:0000256" key="1">
    <source>
        <dbReference type="SAM" id="MobiDB-lite"/>
    </source>
</evidence>
<evidence type="ECO:0000313" key="3">
    <source>
        <dbReference type="Proteomes" id="UP000265703"/>
    </source>
</evidence>
<evidence type="ECO:0008006" key="4">
    <source>
        <dbReference type="Google" id="ProtNLM"/>
    </source>
</evidence>
<evidence type="ECO:0000313" key="2">
    <source>
        <dbReference type="EMBL" id="RIA84987.1"/>
    </source>
</evidence>
<reference evidence="2 3" key="1">
    <citation type="submission" date="2018-06" db="EMBL/GenBank/DDBJ databases">
        <title>Comparative genomics reveals the genomic features of Rhizophagus irregularis, R. cerebriforme, R. diaphanum and Gigaspora rosea, and their symbiotic lifestyle signature.</title>
        <authorList>
            <person name="Morin E."/>
            <person name="San Clemente H."/>
            <person name="Chen E.C.H."/>
            <person name="De La Providencia I."/>
            <person name="Hainaut M."/>
            <person name="Kuo A."/>
            <person name="Kohler A."/>
            <person name="Murat C."/>
            <person name="Tang N."/>
            <person name="Roy S."/>
            <person name="Loubradou J."/>
            <person name="Henrissat B."/>
            <person name="Grigoriev I.V."/>
            <person name="Corradi N."/>
            <person name="Roux C."/>
            <person name="Martin F.M."/>
        </authorList>
    </citation>
    <scope>NUCLEOTIDE SEQUENCE [LARGE SCALE GENOMIC DNA]</scope>
    <source>
        <strain evidence="2 3">DAOM 227022</strain>
    </source>
</reference>
<accession>A0A397SLY7</accession>
<dbReference type="STRING" id="658196.A0A397SLY7"/>
<sequence>MNNSAHLCSCLATVTRGIVCRHYFSLMMHTHTAMFHIQLIRSRWYKSQELDGKYEPFLFAAKFQATELLKQPEINQGIFYLTALIQNDVDKWEQKSKSALNEKLFYGKVMGMAKKVTLKAKPRKGRPKGTKRIKSAIEPSKSNKNQRHCKICRQTGHYSSTCAQNEK</sequence>
<feature type="region of interest" description="Disordered" evidence="1">
    <location>
        <begin position="120"/>
        <end position="148"/>
    </location>
</feature>
<keyword evidence="3" id="KW-1185">Reference proteome</keyword>